<sequence length="60" mass="6832">MERAALMTGKQTIDFCFEAYARLRPTVDELTKLLGPVLRRSFAVTHGEGCFMPDEPREQT</sequence>
<dbReference type="PATRIC" id="fig|104102.7.peg.2671"/>
<comment type="caution">
    <text evidence="1">The sequence shown here is derived from an EMBL/GenBank/DDBJ whole genome shotgun (WGS) entry which is preliminary data.</text>
</comment>
<reference evidence="1 2" key="1">
    <citation type="submission" date="2014-06" db="EMBL/GenBank/DDBJ databases">
        <title>Functional and comparative genomic analyses of the Drosophila gut microbiota identify candidate symbiosis factors.</title>
        <authorList>
            <person name="Newell P.D."/>
            <person name="Chaston J.M."/>
            <person name="Douglas A.E."/>
        </authorList>
    </citation>
    <scope>NUCLEOTIDE SEQUENCE [LARGE SCALE GENOMIC DNA]</scope>
    <source>
        <strain evidence="1 2">DmCS_006</strain>
    </source>
</reference>
<keyword evidence="2" id="KW-1185">Reference proteome</keyword>
<dbReference type="AlphaFoldDB" id="A0A094ZHB5"/>
<dbReference type="Proteomes" id="UP000029448">
    <property type="component" value="Unassembled WGS sequence"/>
</dbReference>
<proteinExistence type="predicted"/>
<dbReference type="EMBL" id="JOKM01000093">
    <property type="protein sequence ID" value="KGB21941.1"/>
    <property type="molecule type" value="Genomic_DNA"/>
</dbReference>
<evidence type="ECO:0000313" key="2">
    <source>
        <dbReference type="Proteomes" id="UP000029448"/>
    </source>
</evidence>
<organism evidence="1 2">
    <name type="scientific">Acetobacter tropicalis</name>
    <dbReference type="NCBI Taxonomy" id="104102"/>
    <lineage>
        <taxon>Bacteria</taxon>
        <taxon>Pseudomonadati</taxon>
        <taxon>Pseudomonadota</taxon>
        <taxon>Alphaproteobacteria</taxon>
        <taxon>Acetobacterales</taxon>
        <taxon>Acetobacteraceae</taxon>
        <taxon>Acetobacter</taxon>
    </lineage>
</organism>
<evidence type="ECO:0000313" key="1">
    <source>
        <dbReference type="EMBL" id="KGB21941.1"/>
    </source>
</evidence>
<gene>
    <name evidence="1" type="ORF">AtDm6_2707</name>
</gene>
<name>A0A094ZHB5_9PROT</name>
<protein>
    <submittedName>
        <fullName evidence="1">Uncharacterized protein</fullName>
    </submittedName>
</protein>
<accession>A0A094ZHB5</accession>